<dbReference type="Proteomes" id="UP000578531">
    <property type="component" value="Unassembled WGS sequence"/>
</dbReference>
<reference evidence="1 2" key="1">
    <citation type="journal article" date="2020" name="Genomics">
        <title>Complete, high-quality genomes from long-read metagenomic sequencing of two wolf lichen thalli reveals enigmatic genome architecture.</title>
        <authorList>
            <person name="McKenzie S.K."/>
            <person name="Walston R.F."/>
            <person name="Allen J.L."/>
        </authorList>
    </citation>
    <scope>NUCLEOTIDE SEQUENCE [LARGE SCALE GENOMIC DNA]</scope>
    <source>
        <strain evidence="1">WasteWater2</strain>
    </source>
</reference>
<evidence type="ECO:0000313" key="1">
    <source>
        <dbReference type="EMBL" id="KAF6233153.1"/>
    </source>
</evidence>
<evidence type="ECO:0000313" key="2">
    <source>
        <dbReference type="Proteomes" id="UP000578531"/>
    </source>
</evidence>
<dbReference type="RefSeq" id="XP_037162575.1">
    <property type="nucleotide sequence ID" value="XM_037310593.1"/>
</dbReference>
<protein>
    <submittedName>
        <fullName evidence="1">Uncharacterized protein</fullName>
    </submittedName>
</protein>
<organism evidence="1 2">
    <name type="scientific">Letharia columbiana</name>
    <dbReference type="NCBI Taxonomy" id="112416"/>
    <lineage>
        <taxon>Eukaryota</taxon>
        <taxon>Fungi</taxon>
        <taxon>Dikarya</taxon>
        <taxon>Ascomycota</taxon>
        <taxon>Pezizomycotina</taxon>
        <taxon>Lecanoromycetes</taxon>
        <taxon>OSLEUM clade</taxon>
        <taxon>Lecanoromycetidae</taxon>
        <taxon>Lecanorales</taxon>
        <taxon>Lecanorineae</taxon>
        <taxon>Parmeliaceae</taxon>
        <taxon>Letharia</taxon>
    </lineage>
</organism>
<dbReference type="OrthoDB" id="5362512at2759"/>
<accession>A0A8H6FR39</accession>
<sequence>MVPSHCQEGGTSRIDAVQKRILPDSEDGWIPRKRAEERIVSLTRYPDTTPAQDAMMIFCVPVMRRKKTKMLLREEHRTDIDKISRPGVVPAPVGIHGVYGRIGIFDTIPDRSGPGCGEEYWYREENEGLFTEKPIAHVAAISSNQSVLRTGKQNVSERTCQRTTILDSLKHRVHLPRKSNEAHPNTLLIPLNPETYPINRPINDSSPHP</sequence>
<dbReference type="AlphaFoldDB" id="A0A8H6FR39"/>
<name>A0A8H6FR39_9LECA</name>
<proteinExistence type="predicted"/>
<dbReference type="GeneID" id="59290351"/>
<keyword evidence="2" id="KW-1185">Reference proteome</keyword>
<comment type="caution">
    <text evidence="1">The sequence shown here is derived from an EMBL/GenBank/DDBJ whole genome shotgun (WGS) entry which is preliminary data.</text>
</comment>
<gene>
    <name evidence="1" type="ORF">HO173_008697</name>
</gene>
<dbReference type="EMBL" id="JACCJC010000041">
    <property type="protein sequence ID" value="KAF6233153.1"/>
    <property type="molecule type" value="Genomic_DNA"/>
</dbReference>